<dbReference type="InterPro" id="IPR017972">
    <property type="entry name" value="Cyt_P450_CS"/>
</dbReference>
<keyword evidence="5 9" id="KW-0560">Oxidoreductase</keyword>
<comment type="similarity">
    <text evidence="2 9">Belongs to the cytochrome P450 family.</text>
</comment>
<evidence type="ECO:0000256" key="3">
    <source>
        <dbReference type="ARBA" id="ARBA00022617"/>
    </source>
</evidence>
<keyword evidence="11" id="KW-1185">Reference proteome</keyword>
<dbReference type="SUPFAM" id="SSF48264">
    <property type="entry name" value="Cytochrome P450"/>
    <property type="match status" value="1"/>
</dbReference>
<dbReference type="InterPro" id="IPR036396">
    <property type="entry name" value="Cyt_P450_sf"/>
</dbReference>
<dbReference type="PANTHER" id="PTHR24305">
    <property type="entry name" value="CYTOCHROME P450"/>
    <property type="match status" value="1"/>
</dbReference>
<dbReference type="GO" id="GO:0016705">
    <property type="term" value="F:oxidoreductase activity, acting on paired donors, with incorporation or reduction of molecular oxygen"/>
    <property type="evidence" value="ECO:0007669"/>
    <property type="project" value="InterPro"/>
</dbReference>
<evidence type="ECO:0000256" key="7">
    <source>
        <dbReference type="ARBA" id="ARBA00023033"/>
    </source>
</evidence>
<dbReference type="PROSITE" id="PS00086">
    <property type="entry name" value="CYTOCHROME_P450"/>
    <property type="match status" value="1"/>
</dbReference>
<dbReference type="Proteomes" id="UP001174934">
    <property type="component" value="Unassembled WGS sequence"/>
</dbReference>
<evidence type="ECO:0000313" key="11">
    <source>
        <dbReference type="Proteomes" id="UP001174934"/>
    </source>
</evidence>
<dbReference type="AlphaFoldDB" id="A0AA40C927"/>
<keyword evidence="6 8" id="KW-0408">Iron</keyword>
<dbReference type="PANTHER" id="PTHR24305:SF210">
    <property type="entry name" value="CYTOCHROME P450 MONOOXYGENASE ASQL-RELATED"/>
    <property type="match status" value="1"/>
</dbReference>
<dbReference type="CDD" id="cd11058">
    <property type="entry name" value="CYP60B-like"/>
    <property type="match status" value="1"/>
</dbReference>
<keyword evidence="4 8" id="KW-0479">Metal-binding</keyword>
<evidence type="ECO:0000256" key="9">
    <source>
        <dbReference type="RuleBase" id="RU000461"/>
    </source>
</evidence>
<organism evidence="10 11">
    <name type="scientific">Bombardia bombarda</name>
    <dbReference type="NCBI Taxonomy" id="252184"/>
    <lineage>
        <taxon>Eukaryota</taxon>
        <taxon>Fungi</taxon>
        <taxon>Dikarya</taxon>
        <taxon>Ascomycota</taxon>
        <taxon>Pezizomycotina</taxon>
        <taxon>Sordariomycetes</taxon>
        <taxon>Sordariomycetidae</taxon>
        <taxon>Sordariales</taxon>
        <taxon>Lasiosphaeriaceae</taxon>
        <taxon>Bombardia</taxon>
    </lineage>
</organism>
<name>A0AA40C927_9PEZI</name>
<dbReference type="InterPro" id="IPR050121">
    <property type="entry name" value="Cytochrome_P450_monoxygenase"/>
</dbReference>
<dbReference type="InterPro" id="IPR002401">
    <property type="entry name" value="Cyt_P450_E_grp-I"/>
</dbReference>
<sequence length="507" mass="57799">MAPTAESLLLQVLAKDGITLTTGLTTVALFLTAYLVIDAIYSVTLHPLASYPGPISTAISRLPWWWSCITGDQVKFMVKLHTKYGPVVRFSPNDLSYVDQSGETWKDIYGYEKGKEEFVKAQEWFVTPHNGVNSLISAGYEDHRRMRRLFSPAFSDRGLRQQRPLFQKHTDRMVARIAAVAETGKPLDMVRMYNATTFDIMGELTFGQSLGKIDDEEYAEWISSIFRAVKVIPFVQIIQYYPWLNALFNYFEPQFIKKMKNNHHRMASDRVDKRIERGSDQPDIWNLVESAQEGQGLSLKEMHSNGEFLILAGSETTATLLSGLTYNLIQNPIVMQTLTREIRSSFAKESDIAMDALTSLPYLDACMHENMRLYPAVPIGVPRVVPEGGRIIDGRYVSAGLRVSVHHYSTFHDPGNFKNPYSYAPERWLGDPLYKDDHRKTLQPFSVGPRNCLGQNMALNEMRLLIARVLYKFDLELCEESQNWTDQKVYALWEKKPLICKVKLAAA</sequence>
<comment type="caution">
    <text evidence="10">The sequence shown here is derived from an EMBL/GenBank/DDBJ whole genome shotgun (WGS) entry which is preliminary data.</text>
</comment>
<evidence type="ECO:0000256" key="2">
    <source>
        <dbReference type="ARBA" id="ARBA00010617"/>
    </source>
</evidence>
<dbReference type="InterPro" id="IPR001128">
    <property type="entry name" value="Cyt_P450"/>
</dbReference>
<dbReference type="GO" id="GO:0009403">
    <property type="term" value="P:toxin biosynthetic process"/>
    <property type="evidence" value="ECO:0007669"/>
    <property type="project" value="UniProtKB-ARBA"/>
</dbReference>
<evidence type="ECO:0000256" key="8">
    <source>
        <dbReference type="PIRSR" id="PIRSR602401-1"/>
    </source>
</evidence>
<gene>
    <name evidence="10" type="ORF">B0T17DRAFT_615318</name>
</gene>
<dbReference type="PRINTS" id="PR00463">
    <property type="entry name" value="EP450I"/>
</dbReference>
<feature type="binding site" description="axial binding residue" evidence="8">
    <location>
        <position position="452"/>
    </location>
    <ligand>
        <name>heme</name>
        <dbReference type="ChEBI" id="CHEBI:30413"/>
    </ligand>
    <ligandPart>
        <name>Fe</name>
        <dbReference type="ChEBI" id="CHEBI:18248"/>
    </ligandPart>
</feature>
<dbReference type="GO" id="GO:0005506">
    <property type="term" value="F:iron ion binding"/>
    <property type="evidence" value="ECO:0007669"/>
    <property type="project" value="InterPro"/>
</dbReference>
<proteinExistence type="inferred from homology"/>
<dbReference type="Pfam" id="PF00067">
    <property type="entry name" value="p450"/>
    <property type="match status" value="1"/>
</dbReference>
<dbReference type="PRINTS" id="PR00385">
    <property type="entry name" value="P450"/>
</dbReference>
<reference evidence="10" key="1">
    <citation type="submission" date="2023-06" db="EMBL/GenBank/DDBJ databases">
        <title>Genome-scale phylogeny and comparative genomics of the fungal order Sordariales.</title>
        <authorList>
            <consortium name="Lawrence Berkeley National Laboratory"/>
            <person name="Hensen N."/>
            <person name="Bonometti L."/>
            <person name="Westerberg I."/>
            <person name="Brannstrom I.O."/>
            <person name="Guillou S."/>
            <person name="Cros-Aarteil S."/>
            <person name="Calhoun S."/>
            <person name="Haridas S."/>
            <person name="Kuo A."/>
            <person name="Mondo S."/>
            <person name="Pangilinan J."/>
            <person name="Riley R."/>
            <person name="LaButti K."/>
            <person name="Andreopoulos B."/>
            <person name="Lipzen A."/>
            <person name="Chen C."/>
            <person name="Yanf M."/>
            <person name="Daum C."/>
            <person name="Ng V."/>
            <person name="Clum A."/>
            <person name="Steindorff A."/>
            <person name="Ohm R."/>
            <person name="Martin F."/>
            <person name="Silar P."/>
            <person name="Natvig D."/>
            <person name="Lalanne C."/>
            <person name="Gautier V."/>
            <person name="Ament-velasquez S.L."/>
            <person name="Kruys A."/>
            <person name="Hutchinson M.I."/>
            <person name="Powell A.J."/>
            <person name="Barry K."/>
            <person name="Miller A.N."/>
            <person name="Grigoriev I.V."/>
            <person name="Debuchy R."/>
            <person name="Gladieux P."/>
            <person name="Thoren M.H."/>
            <person name="Johannesson H."/>
        </authorList>
    </citation>
    <scope>NUCLEOTIDE SEQUENCE</scope>
    <source>
        <strain evidence="10">SMH3391-2</strain>
    </source>
</reference>
<keyword evidence="3 8" id="KW-0349">Heme</keyword>
<dbReference type="GO" id="GO:0004497">
    <property type="term" value="F:monooxygenase activity"/>
    <property type="evidence" value="ECO:0007669"/>
    <property type="project" value="UniProtKB-KW"/>
</dbReference>
<keyword evidence="7 9" id="KW-0503">Monooxygenase</keyword>
<evidence type="ECO:0000256" key="6">
    <source>
        <dbReference type="ARBA" id="ARBA00023004"/>
    </source>
</evidence>
<evidence type="ECO:0000256" key="1">
    <source>
        <dbReference type="ARBA" id="ARBA00001971"/>
    </source>
</evidence>
<evidence type="ECO:0000256" key="4">
    <source>
        <dbReference type="ARBA" id="ARBA00022723"/>
    </source>
</evidence>
<dbReference type="EMBL" id="JAULSR010000002">
    <property type="protein sequence ID" value="KAK0629555.1"/>
    <property type="molecule type" value="Genomic_DNA"/>
</dbReference>
<dbReference type="Gene3D" id="1.10.630.10">
    <property type="entry name" value="Cytochrome P450"/>
    <property type="match status" value="1"/>
</dbReference>
<comment type="cofactor">
    <cofactor evidence="1 8">
        <name>heme</name>
        <dbReference type="ChEBI" id="CHEBI:30413"/>
    </cofactor>
</comment>
<protein>
    <submittedName>
        <fullName evidence="10">Cytochrome P450</fullName>
    </submittedName>
</protein>
<evidence type="ECO:0000313" key="10">
    <source>
        <dbReference type="EMBL" id="KAK0629555.1"/>
    </source>
</evidence>
<dbReference type="GO" id="GO:0020037">
    <property type="term" value="F:heme binding"/>
    <property type="evidence" value="ECO:0007669"/>
    <property type="project" value="InterPro"/>
</dbReference>
<accession>A0AA40C927</accession>
<evidence type="ECO:0000256" key="5">
    <source>
        <dbReference type="ARBA" id="ARBA00023002"/>
    </source>
</evidence>
<dbReference type="FunFam" id="1.10.630.10:FF:000047">
    <property type="entry name" value="Cytochrome P450 monooxygenase"/>
    <property type="match status" value="1"/>
</dbReference>